<evidence type="ECO:0000313" key="1">
    <source>
        <dbReference type="EMBL" id="QYT04551.1"/>
    </source>
</evidence>
<gene>
    <name evidence="1" type="ORF">H0G86_011453</name>
</gene>
<dbReference type="Proteomes" id="UP000826661">
    <property type="component" value="Chromosome VI"/>
</dbReference>
<reference evidence="1 2" key="1">
    <citation type="journal article" date="2021" name="BMC Genomics">
        <title>Telomere-to-telomere genome assembly of asparaginase-producing Trichoderma simmonsii.</title>
        <authorList>
            <person name="Chung D."/>
            <person name="Kwon Y.M."/>
            <person name="Yang Y."/>
        </authorList>
    </citation>
    <scope>NUCLEOTIDE SEQUENCE [LARGE SCALE GENOMIC DNA]</scope>
    <source>
        <strain evidence="1 2">GH-Sj1</strain>
    </source>
</reference>
<keyword evidence="2" id="KW-1185">Reference proteome</keyword>
<organism evidence="1 2">
    <name type="scientific">Trichoderma simmonsii</name>
    <dbReference type="NCBI Taxonomy" id="1491479"/>
    <lineage>
        <taxon>Eukaryota</taxon>
        <taxon>Fungi</taxon>
        <taxon>Dikarya</taxon>
        <taxon>Ascomycota</taxon>
        <taxon>Pezizomycotina</taxon>
        <taxon>Sordariomycetes</taxon>
        <taxon>Hypocreomycetidae</taxon>
        <taxon>Hypocreales</taxon>
        <taxon>Hypocreaceae</taxon>
        <taxon>Trichoderma</taxon>
    </lineage>
</organism>
<evidence type="ECO:0000313" key="2">
    <source>
        <dbReference type="Proteomes" id="UP000826661"/>
    </source>
</evidence>
<dbReference type="EMBL" id="CP075869">
    <property type="protein sequence ID" value="QYT04551.1"/>
    <property type="molecule type" value="Genomic_DNA"/>
</dbReference>
<sequence>MKSHSGVAPAQYSPWTVKPVTTPRFHLYPKTSDNWPISVRRWAIYEDEKETTSAGGISWDQAAISAEYHFVGTRTFLFVASCSETCSIDRSAVPASCSRNLIKLES</sequence>
<accession>A0A8G0PJA2</accession>
<protein>
    <submittedName>
        <fullName evidence="1">Uncharacterized protein</fullName>
    </submittedName>
</protein>
<name>A0A8G0PJA2_9HYPO</name>
<proteinExistence type="predicted"/>
<dbReference type="AlphaFoldDB" id="A0A8G0PJA2"/>